<evidence type="ECO:0000313" key="1">
    <source>
        <dbReference type="EMBL" id="BFM43801.1"/>
    </source>
</evidence>
<reference evidence="1" key="1">
    <citation type="submission" date="2024-05" db="EMBL/GenBank/DDBJ databases">
        <title>Whole-Genome Sequence of CFS9, a Potential Fish Probiotic Isolated from the Body Surface of Silurus asotus.</title>
        <authorList>
            <person name="Kojima M."/>
            <person name="Tobioka K."/>
            <person name="Yokota K."/>
            <person name="Nakatani H."/>
            <person name="Hori K."/>
            <person name="Tamaru Y."/>
            <person name="Okazaki F."/>
        </authorList>
    </citation>
    <scope>NUCLEOTIDE SEQUENCE</scope>
    <source>
        <strain evidence="1">CFS9</strain>
    </source>
</reference>
<gene>
    <name evidence="1" type="ORF">CFS9_24420</name>
</gene>
<protein>
    <submittedName>
        <fullName evidence="1">Uncharacterized protein</fullName>
    </submittedName>
</protein>
<name>A0AAT9H2U6_9FLAO</name>
<dbReference type="Gene3D" id="1.20.120.330">
    <property type="entry name" value="Nucleotidyltransferases domain 2"/>
    <property type="match status" value="1"/>
</dbReference>
<dbReference type="AlphaFoldDB" id="A0AAT9H2U6"/>
<sequence>MNYILRIDPKNPYKERLEKAIVNLLPFVDAEAVYLSFNKSNKVTVITFILKKETDEEEEVLEEIQDKVTSTYPEFIFRFMDSDCAKKGFKNGKPYFVQHCTLKELIYFEPGAKVFYPREDTSKKLLKKAKKRFSLDMEAAVVSFRNVSVYSGKNKNEEAVFALYQTLRYIYICASEFFTAVFISNTCLFQQYDYIIKYAPSFKKVLNKNTALHNEIVEMLNKAYSCAMKNEEMGDIDPELLIKAKIKVELMQKELNRLFLEYKTFCKEKMRKLCRQECTGKYIFNEKIPSNYFVDDALKSINDLMIVNSNIRCVYCFGYIILHDQENKSKNYSAKLPGYHFYLLIINLDQAQYEIAPMEELILEKFEGRHQATVLSHSAELIRKKKAYQKCFFEDVKTHGLLIYNAPYYSVYLKKYRRSWETEFKEKYEKERVLIAGQLFADAEHYLSDNNVTVKRVLFRRVIEQIGLGLIYLHLGYLSDKLSMNSLFSLLKYIQRIELPFDHENEKEAKILQYLFETAVVSINKEAQDNNSDYDKLIENRCILFLKHAKDQVTKEAIKLDFKKPIYF</sequence>
<dbReference type="EMBL" id="AP031573">
    <property type="protein sequence ID" value="BFM43801.1"/>
    <property type="molecule type" value="Genomic_DNA"/>
</dbReference>
<organism evidence="1">
    <name type="scientific">Flavobacterium sp. CFS9</name>
    <dbReference type="NCBI Taxonomy" id="3143118"/>
    <lineage>
        <taxon>Bacteria</taxon>
        <taxon>Pseudomonadati</taxon>
        <taxon>Bacteroidota</taxon>
        <taxon>Flavobacteriia</taxon>
        <taxon>Flavobacteriales</taxon>
        <taxon>Flavobacteriaceae</taxon>
        <taxon>Flavobacterium</taxon>
    </lineage>
</organism>
<accession>A0AAT9H2U6</accession>
<dbReference type="RefSeq" id="WP_369614971.1">
    <property type="nucleotide sequence ID" value="NZ_AP031573.1"/>
</dbReference>
<proteinExistence type="predicted"/>